<name>A0A0W8E2U9_9ZZZZ</name>
<evidence type="ECO:0000256" key="8">
    <source>
        <dbReference type="ARBA" id="ARBA00023268"/>
    </source>
</evidence>
<dbReference type="Gene3D" id="1.10.3810.10">
    <property type="entry name" value="Biosynthetic peptidoglycan transglycosylase-like"/>
    <property type="match status" value="1"/>
</dbReference>
<keyword evidence="3 15" id="KW-0328">Glycosyltransferase</keyword>
<dbReference type="Gene3D" id="3.40.710.10">
    <property type="entry name" value="DD-peptidase/beta-lactamase superfamily"/>
    <property type="match status" value="1"/>
</dbReference>
<evidence type="ECO:0000259" key="13">
    <source>
        <dbReference type="Pfam" id="PF00905"/>
    </source>
</evidence>
<dbReference type="GO" id="GO:0009252">
    <property type="term" value="P:peptidoglycan biosynthetic process"/>
    <property type="evidence" value="ECO:0007669"/>
    <property type="project" value="UniProtKB-KW"/>
</dbReference>
<keyword evidence="9" id="KW-0961">Cell wall biogenesis/degradation</keyword>
<keyword evidence="2" id="KW-0645">Protease</keyword>
<evidence type="ECO:0000256" key="5">
    <source>
        <dbReference type="ARBA" id="ARBA00022801"/>
    </source>
</evidence>
<dbReference type="EMBL" id="LNQE01001912">
    <property type="protein sequence ID" value="KUG02726.1"/>
    <property type="molecule type" value="Genomic_DNA"/>
</dbReference>
<dbReference type="InterPro" id="IPR050396">
    <property type="entry name" value="Glycosyltr_51/Transpeptidase"/>
</dbReference>
<dbReference type="AlphaFoldDB" id="A0A0W8E2U9"/>
<evidence type="ECO:0000256" key="9">
    <source>
        <dbReference type="ARBA" id="ARBA00023316"/>
    </source>
</evidence>
<dbReference type="FunFam" id="1.10.3810.10:FF:000001">
    <property type="entry name" value="Penicillin-binding protein 1A"/>
    <property type="match status" value="1"/>
</dbReference>
<feature type="compositionally biased region" description="Acidic residues" evidence="12">
    <location>
        <begin position="634"/>
        <end position="644"/>
    </location>
</feature>
<keyword evidence="8" id="KW-0511">Multifunctional enzyme</keyword>
<dbReference type="Pfam" id="PF00912">
    <property type="entry name" value="Transgly"/>
    <property type="match status" value="1"/>
</dbReference>
<dbReference type="EC" id="2.4.99.28" evidence="10"/>
<evidence type="ECO:0000256" key="2">
    <source>
        <dbReference type="ARBA" id="ARBA00022670"/>
    </source>
</evidence>
<evidence type="ECO:0000256" key="11">
    <source>
        <dbReference type="ARBA" id="ARBA00049902"/>
    </source>
</evidence>
<dbReference type="InterPro" id="IPR023346">
    <property type="entry name" value="Lysozyme-like_dom_sf"/>
</dbReference>
<feature type="region of interest" description="Disordered" evidence="12">
    <location>
        <begin position="606"/>
        <end position="678"/>
    </location>
</feature>
<dbReference type="GO" id="GO:0006508">
    <property type="term" value="P:proteolysis"/>
    <property type="evidence" value="ECO:0007669"/>
    <property type="project" value="UniProtKB-KW"/>
</dbReference>
<evidence type="ECO:0000256" key="12">
    <source>
        <dbReference type="SAM" id="MobiDB-lite"/>
    </source>
</evidence>
<dbReference type="InterPro" id="IPR036950">
    <property type="entry name" value="PBP_transglycosylase"/>
</dbReference>
<reference evidence="15" key="1">
    <citation type="journal article" date="2015" name="Proc. Natl. Acad. Sci. U.S.A.">
        <title>Networks of energetic and metabolic interactions define dynamics in microbial communities.</title>
        <authorList>
            <person name="Embree M."/>
            <person name="Liu J.K."/>
            <person name="Al-Bassam M.M."/>
            <person name="Zengler K."/>
        </authorList>
    </citation>
    <scope>NUCLEOTIDE SEQUENCE</scope>
</reference>
<dbReference type="Pfam" id="PF00905">
    <property type="entry name" value="Transpeptidase"/>
    <property type="match status" value="1"/>
</dbReference>
<evidence type="ECO:0000256" key="4">
    <source>
        <dbReference type="ARBA" id="ARBA00022679"/>
    </source>
</evidence>
<sequence>MKEYTRSRMILVGILAFALFFLLSLFVTQSTVKVVQFITGINNWEYTVKEQTVVYYSDKTEMGRLGYKKEYSHDYPVFLQQAVVAVEDRRFYQHNGLDSRGIGRALWNNIKTGSKSEGGSTITQQLARTLFLSQEKTYSRKIKEVFIAAAIEDKYSKEGILNLYLNEIYMGRGCSGMQCAAQSYFGKDVMDLNEAEITLLVGMIQAPEYYVPESNMEVLKKRQVVVLEVLVEQGIITHEEAQAIAIRDVYFQPAASYSDQHPYYMAYLNEQLKELVGVKRLYQGGLKIYTTIDHSMQDAAEKSVTQNVTSFNYRGIGAKDAALISIDPQNGAIRAMVGGSNFKVNQLNMAVLPRQPGSAIKPLYYAAAINEDIITPNAVLNNKSRDFGGYSPTNYGSDSPNKVTVNEALVRSYNVASVEVLNQLGIDTACRYLQNLGISLEDGDKSLALALGGMEKGISPLQMASAFGVFPAQGWFYSCYTINSIVDENERVVYSPENNKNRVIDARTAELMDEILKNVVRNGTAANARISISSGGKTGTTSDSRDLWYIGYTIDLVTAVWVGNSDGSAVSGYSAFGGTAAAPIWRDYMNSLLYKGATYTPQAEIEIEEEQTSEEGSDSDDDSKPEETTPEDKVPDDEAVEESSPDPNTPGEEASPEGIEYQQPTPPQDDIITEMSGE</sequence>
<organism evidence="15">
    <name type="scientific">hydrocarbon metagenome</name>
    <dbReference type="NCBI Taxonomy" id="938273"/>
    <lineage>
        <taxon>unclassified sequences</taxon>
        <taxon>metagenomes</taxon>
        <taxon>ecological metagenomes</taxon>
    </lineage>
</organism>
<comment type="caution">
    <text evidence="15">The sequence shown here is derived from an EMBL/GenBank/DDBJ whole genome shotgun (WGS) entry which is preliminary data.</text>
</comment>
<accession>A0A0W8E2U9</accession>
<feature type="domain" description="Penicillin-binding protein transpeptidase" evidence="13">
    <location>
        <begin position="325"/>
        <end position="589"/>
    </location>
</feature>
<feature type="compositionally biased region" description="Acidic residues" evidence="12">
    <location>
        <begin position="606"/>
        <end position="624"/>
    </location>
</feature>
<dbReference type="GO" id="GO:0004180">
    <property type="term" value="F:carboxypeptidase activity"/>
    <property type="evidence" value="ECO:0007669"/>
    <property type="project" value="UniProtKB-KW"/>
</dbReference>
<keyword evidence="1" id="KW-0121">Carboxypeptidase</keyword>
<evidence type="ECO:0000256" key="6">
    <source>
        <dbReference type="ARBA" id="ARBA00022960"/>
    </source>
</evidence>
<evidence type="ECO:0000256" key="1">
    <source>
        <dbReference type="ARBA" id="ARBA00022645"/>
    </source>
</evidence>
<evidence type="ECO:0000256" key="10">
    <source>
        <dbReference type="ARBA" id="ARBA00044770"/>
    </source>
</evidence>
<feature type="domain" description="Glycosyl transferase family 51" evidence="14">
    <location>
        <begin position="73"/>
        <end position="229"/>
    </location>
</feature>
<dbReference type="PANTHER" id="PTHR32282:SF33">
    <property type="entry name" value="PEPTIDOGLYCAN GLYCOSYLTRANSFERASE"/>
    <property type="match status" value="1"/>
</dbReference>
<dbReference type="PANTHER" id="PTHR32282">
    <property type="entry name" value="BINDING PROTEIN TRANSPEPTIDASE, PUTATIVE-RELATED"/>
    <property type="match status" value="1"/>
</dbReference>
<evidence type="ECO:0000256" key="7">
    <source>
        <dbReference type="ARBA" id="ARBA00022984"/>
    </source>
</evidence>
<dbReference type="GO" id="GO:0008360">
    <property type="term" value="P:regulation of cell shape"/>
    <property type="evidence" value="ECO:0007669"/>
    <property type="project" value="UniProtKB-KW"/>
</dbReference>
<protein>
    <recommendedName>
        <fullName evidence="10">peptidoglycan glycosyltransferase</fullName>
        <ecNumber evidence="10">2.4.99.28</ecNumber>
    </recommendedName>
</protein>
<dbReference type="GO" id="GO:0008955">
    <property type="term" value="F:peptidoglycan glycosyltransferase activity"/>
    <property type="evidence" value="ECO:0007669"/>
    <property type="project" value="UniProtKB-EC"/>
</dbReference>
<keyword evidence="4 15" id="KW-0808">Transferase</keyword>
<keyword evidence="6" id="KW-0133">Cell shape</keyword>
<keyword evidence="7" id="KW-0573">Peptidoglycan synthesis</keyword>
<dbReference type="InterPro" id="IPR001264">
    <property type="entry name" value="Glyco_trans_51"/>
</dbReference>
<keyword evidence="5" id="KW-0378">Hydrolase</keyword>
<dbReference type="GO" id="GO:0008658">
    <property type="term" value="F:penicillin binding"/>
    <property type="evidence" value="ECO:0007669"/>
    <property type="project" value="InterPro"/>
</dbReference>
<dbReference type="SUPFAM" id="SSF56601">
    <property type="entry name" value="beta-lactamase/transpeptidase-like"/>
    <property type="match status" value="1"/>
</dbReference>
<evidence type="ECO:0000256" key="3">
    <source>
        <dbReference type="ARBA" id="ARBA00022676"/>
    </source>
</evidence>
<gene>
    <name evidence="15" type="ORF">ASZ90_019893</name>
</gene>
<evidence type="ECO:0000259" key="14">
    <source>
        <dbReference type="Pfam" id="PF00912"/>
    </source>
</evidence>
<evidence type="ECO:0000313" key="15">
    <source>
        <dbReference type="EMBL" id="KUG02726.1"/>
    </source>
</evidence>
<comment type="catalytic activity">
    <reaction evidence="11">
        <text>[GlcNAc-(1-&gt;4)-Mur2Ac(oyl-L-Ala-gamma-D-Glu-L-Lys-D-Ala-D-Ala)](n)-di-trans,octa-cis-undecaprenyl diphosphate + beta-D-GlcNAc-(1-&gt;4)-Mur2Ac(oyl-L-Ala-gamma-D-Glu-L-Lys-D-Ala-D-Ala)-di-trans,octa-cis-undecaprenyl diphosphate = [GlcNAc-(1-&gt;4)-Mur2Ac(oyl-L-Ala-gamma-D-Glu-L-Lys-D-Ala-D-Ala)](n+1)-di-trans,octa-cis-undecaprenyl diphosphate + di-trans,octa-cis-undecaprenyl diphosphate + H(+)</text>
        <dbReference type="Rhea" id="RHEA:23708"/>
        <dbReference type="Rhea" id="RHEA-COMP:9602"/>
        <dbReference type="Rhea" id="RHEA-COMP:9603"/>
        <dbReference type="ChEBI" id="CHEBI:15378"/>
        <dbReference type="ChEBI" id="CHEBI:58405"/>
        <dbReference type="ChEBI" id="CHEBI:60033"/>
        <dbReference type="ChEBI" id="CHEBI:78435"/>
        <dbReference type="EC" id="2.4.99.28"/>
    </reaction>
</comment>
<proteinExistence type="predicted"/>
<dbReference type="SUPFAM" id="SSF53955">
    <property type="entry name" value="Lysozyme-like"/>
    <property type="match status" value="1"/>
</dbReference>
<dbReference type="InterPro" id="IPR012338">
    <property type="entry name" value="Beta-lactam/transpept-like"/>
</dbReference>
<dbReference type="GO" id="GO:0071555">
    <property type="term" value="P:cell wall organization"/>
    <property type="evidence" value="ECO:0007669"/>
    <property type="project" value="UniProtKB-KW"/>
</dbReference>
<dbReference type="NCBIfam" id="TIGR02074">
    <property type="entry name" value="PBP_1a_fam"/>
    <property type="match status" value="1"/>
</dbReference>
<dbReference type="InterPro" id="IPR001460">
    <property type="entry name" value="PCN-bd_Tpept"/>
</dbReference>